<dbReference type="SUPFAM" id="SSF52799">
    <property type="entry name" value="(Phosphotyrosine protein) phosphatases II"/>
    <property type="match status" value="1"/>
</dbReference>
<dbReference type="InterPro" id="IPR026893">
    <property type="entry name" value="Tyr/Ser_Pase_IphP-type"/>
</dbReference>
<dbReference type="EMBL" id="FXYH01000025">
    <property type="protein sequence ID" value="SMX49952.1"/>
    <property type="molecule type" value="Genomic_DNA"/>
</dbReference>
<proteinExistence type="predicted"/>
<dbReference type="Pfam" id="PF13350">
    <property type="entry name" value="Y_phosphatase3"/>
    <property type="match status" value="1"/>
</dbReference>
<keyword evidence="3" id="KW-1185">Reference proteome</keyword>
<evidence type="ECO:0000313" key="3">
    <source>
        <dbReference type="Proteomes" id="UP000220836"/>
    </source>
</evidence>
<dbReference type="PROSITE" id="PS00383">
    <property type="entry name" value="TYR_PHOSPHATASE_1"/>
    <property type="match status" value="1"/>
</dbReference>
<dbReference type="PROSITE" id="PS50056">
    <property type="entry name" value="TYR_PHOSPHATASE_2"/>
    <property type="match status" value="1"/>
</dbReference>
<reference evidence="2 3" key="1">
    <citation type="submission" date="2017-05" db="EMBL/GenBank/DDBJ databases">
        <authorList>
            <person name="Song R."/>
            <person name="Chenine A.L."/>
            <person name="Ruprecht R.M."/>
        </authorList>
    </citation>
    <scope>NUCLEOTIDE SEQUENCE [LARGE SCALE GENOMIC DNA]</scope>
    <source>
        <strain evidence="2 3">CECT 8663</strain>
    </source>
</reference>
<evidence type="ECO:0000313" key="2">
    <source>
        <dbReference type="EMBL" id="SMX49952.1"/>
    </source>
</evidence>
<name>A0A238L6E4_9RHOB</name>
<dbReference type="Proteomes" id="UP000220836">
    <property type="component" value="Unassembled WGS sequence"/>
</dbReference>
<organism evidence="2 3">
    <name type="scientific">Pelagimonas varians</name>
    <dbReference type="NCBI Taxonomy" id="696760"/>
    <lineage>
        <taxon>Bacteria</taxon>
        <taxon>Pseudomonadati</taxon>
        <taxon>Pseudomonadota</taxon>
        <taxon>Alphaproteobacteria</taxon>
        <taxon>Rhodobacterales</taxon>
        <taxon>Roseobacteraceae</taxon>
        <taxon>Pelagimonas</taxon>
    </lineage>
</organism>
<feature type="domain" description="Tyrosine specific protein phosphatases" evidence="1">
    <location>
        <begin position="66"/>
        <end position="124"/>
    </location>
</feature>
<dbReference type="InterPro" id="IPR016130">
    <property type="entry name" value="Tyr_Pase_AS"/>
</dbReference>
<protein>
    <recommendedName>
        <fullName evidence="1">Tyrosine specific protein phosphatases domain-containing protein</fullName>
    </recommendedName>
</protein>
<dbReference type="InterPro" id="IPR000387">
    <property type="entry name" value="Tyr_Pase_dom"/>
</dbReference>
<evidence type="ECO:0000259" key="1">
    <source>
        <dbReference type="PROSITE" id="PS50056"/>
    </source>
</evidence>
<sequence>MGPRPGKKSIKRLQDLNLTHCCTLLSEREGAPLIAKVCAQLGTAERPCEWVWLPIEGGNQEALRQTDILSLVENLREAIANTPDVHIYLHCSAGIHRTGFFAYILLRLMGHDSAAALGELADLRHVTSNQVGEERIELADEFVASLATAQ</sequence>
<dbReference type="InterPro" id="IPR029021">
    <property type="entry name" value="Prot-tyrosine_phosphatase-like"/>
</dbReference>
<gene>
    <name evidence="2" type="ORF">PEV8663_04405</name>
</gene>
<dbReference type="GO" id="GO:0004721">
    <property type="term" value="F:phosphoprotein phosphatase activity"/>
    <property type="evidence" value="ECO:0007669"/>
    <property type="project" value="InterPro"/>
</dbReference>
<accession>A0A238L6E4</accession>
<dbReference type="Gene3D" id="3.90.190.10">
    <property type="entry name" value="Protein tyrosine phosphatase superfamily"/>
    <property type="match status" value="1"/>
</dbReference>
<dbReference type="AlphaFoldDB" id="A0A238L6E4"/>